<feature type="compositionally biased region" description="Basic residues" evidence="1">
    <location>
        <begin position="1"/>
        <end position="28"/>
    </location>
</feature>
<feature type="compositionally biased region" description="Basic and acidic residues" evidence="1">
    <location>
        <begin position="137"/>
        <end position="151"/>
    </location>
</feature>
<feature type="region of interest" description="Disordered" evidence="1">
    <location>
        <begin position="1"/>
        <end position="224"/>
    </location>
</feature>
<dbReference type="AlphaFoldDB" id="A0A6J4NJY5"/>
<feature type="non-terminal residue" evidence="2">
    <location>
        <position position="224"/>
    </location>
</feature>
<feature type="compositionally biased region" description="Basic residues" evidence="1">
    <location>
        <begin position="152"/>
        <end position="161"/>
    </location>
</feature>
<sequence>ARKALRVRWPARRAIRRGRGHSPRRGHPLRAAGPPHRRPGGARGPGGRDRRQQMGPRHRPGGAARPSEGIVRASAAAAARRAPRDRQRQDGTGPRPAPRRRRQGARGLEPPHPDRAAQPLAHGHDRGASAAGPWRAPDQDALHDPGEDAAPRLRRHVHPPRGRRDELRALPRQRVAQRLRPRRHADSPDATGPVGEEPVQGSQEGQYHLADKAPQGPGPGRRVV</sequence>
<dbReference type="EMBL" id="CADCUU010000064">
    <property type="protein sequence ID" value="CAA9390434.1"/>
    <property type="molecule type" value="Genomic_DNA"/>
</dbReference>
<feature type="non-terminal residue" evidence="2">
    <location>
        <position position="1"/>
    </location>
</feature>
<gene>
    <name evidence="2" type="ORF">AVDCRST_MAG15-412</name>
</gene>
<organism evidence="2">
    <name type="scientific">uncultured Rubellimicrobium sp</name>
    <dbReference type="NCBI Taxonomy" id="543078"/>
    <lineage>
        <taxon>Bacteria</taxon>
        <taxon>Pseudomonadati</taxon>
        <taxon>Pseudomonadota</taxon>
        <taxon>Alphaproteobacteria</taxon>
        <taxon>Rhodobacterales</taxon>
        <taxon>Roseobacteraceae</taxon>
        <taxon>Rubellimicrobium</taxon>
        <taxon>environmental samples</taxon>
    </lineage>
</organism>
<reference evidence="2" key="1">
    <citation type="submission" date="2020-02" db="EMBL/GenBank/DDBJ databases">
        <authorList>
            <person name="Meier V. D."/>
        </authorList>
    </citation>
    <scope>NUCLEOTIDE SEQUENCE</scope>
    <source>
        <strain evidence="2">AVDCRST_MAG15</strain>
    </source>
</reference>
<proteinExistence type="predicted"/>
<protein>
    <submittedName>
        <fullName evidence="2">GTP-binding protein EngA</fullName>
    </submittedName>
</protein>
<accession>A0A6J4NJY5</accession>
<evidence type="ECO:0000313" key="2">
    <source>
        <dbReference type="EMBL" id="CAA9390434.1"/>
    </source>
</evidence>
<evidence type="ECO:0000256" key="1">
    <source>
        <dbReference type="SAM" id="MobiDB-lite"/>
    </source>
</evidence>
<name>A0A6J4NJY5_9RHOB</name>